<accession>A0A449B1S1</accession>
<reference evidence="2 3" key="1">
    <citation type="submission" date="2019-01" db="EMBL/GenBank/DDBJ databases">
        <authorList>
            <consortium name="Pathogen Informatics"/>
        </authorList>
    </citation>
    <scope>NUCLEOTIDE SEQUENCE [LARGE SCALE GENOMIC DNA]</scope>
    <source>
        <strain evidence="2 3">NCTC10181</strain>
    </source>
</reference>
<evidence type="ECO:0000313" key="2">
    <source>
        <dbReference type="EMBL" id="VEU74550.1"/>
    </source>
</evidence>
<dbReference type="RefSeq" id="WP_223211618.1">
    <property type="nucleotide sequence ID" value="NZ_CP101807.1"/>
</dbReference>
<sequence length="113" mass="13431">MNEKLEKYADAYEHYSKLKVENKIIEKRVRFGLIKKLKLGMYGPVAEYEEEQPAKEWSKLSKIILITILVISLVLLAVFIAYLADFFIYKDTEFDGLLLTKAQRFHGIFWRYF</sequence>
<dbReference type="EMBL" id="LR215036">
    <property type="protein sequence ID" value="VEU74550.1"/>
    <property type="molecule type" value="Genomic_DNA"/>
</dbReference>
<protein>
    <submittedName>
        <fullName evidence="2">Uncharacterized protein</fullName>
    </submittedName>
</protein>
<name>A0A449B1S1_9BACT</name>
<keyword evidence="1" id="KW-0472">Membrane</keyword>
<evidence type="ECO:0000313" key="3">
    <source>
        <dbReference type="Proteomes" id="UP000290985"/>
    </source>
</evidence>
<gene>
    <name evidence="2" type="ORF">NCTC10181_00399</name>
</gene>
<keyword evidence="1" id="KW-0812">Transmembrane</keyword>
<organism evidence="2 3">
    <name type="scientific">Mycoplasmopsis citelli</name>
    <dbReference type="NCBI Taxonomy" id="171281"/>
    <lineage>
        <taxon>Bacteria</taxon>
        <taxon>Bacillati</taxon>
        <taxon>Mycoplasmatota</taxon>
        <taxon>Mycoplasmoidales</taxon>
        <taxon>Metamycoplasmataceae</taxon>
        <taxon>Mycoplasmopsis</taxon>
    </lineage>
</organism>
<dbReference type="AlphaFoldDB" id="A0A449B1S1"/>
<dbReference type="Proteomes" id="UP000290985">
    <property type="component" value="Chromosome"/>
</dbReference>
<dbReference type="KEGG" id="mcit:NCTC10181_00399"/>
<keyword evidence="3" id="KW-1185">Reference proteome</keyword>
<keyword evidence="1" id="KW-1133">Transmembrane helix</keyword>
<evidence type="ECO:0000256" key="1">
    <source>
        <dbReference type="SAM" id="Phobius"/>
    </source>
</evidence>
<feature type="transmembrane region" description="Helical" evidence="1">
    <location>
        <begin position="63"/>
        <end position="84"/>
    </location>
</feature>
<proteinExistence type="predicted"/>